<dbReference type="InterPro" id="IPR008775">
    <property type="entry name" value="Phytyl_CoA_dOase-like"/>
</dbReference>
<proteinExistence type="predicted"/>
<dbReference type="PANTHER" id="PTHR40470:SF1">
    <property type="entry name" value="PHYTANOYL-COA DIOXYGENASE FAMILY PROTEIN (AFU_ORTHOLOGUE AFUA_2G15850)"/>
    <property type="match status" value="1"/>
</dbReference>
<accession>A0A6A6QJ74</accession>
<keyword evidence="2" id="KW-1185">Reference proteome</keyword>
<dbReference type="Pfam" id="PF05721">
    <property type="entry name" value="PhyH"/>
    <property type="match status" value="1"/>
</dbReference>
<evidence type="ECO:0000313" key="2">
    <source>
        <dbReference type="Proteomes" id="UP000799750"/>
    </source>
</evidence>
<name>A0A6A6QJ74_9PEZI</name>
<evidence type="ECO:0008006" key="3">
    <source>
        <dbReference type="Google" id="ProtNLM"/>
    </source>
</evidence>
<gene>
    <name evidence="1" type="ORF">BU16DRAFT_529625</name>
</gene>
<protein>
    <recommendedName>
        <fullName evidence="3">Phytanoyl-CoA dioxygenase family protein</fullName>
    </recommendedName>
</protein>
<dbReference type="EMBL" id="MU004194">
    <property type="protein sequence ID" value="KAF2492272.1"/>
    <property type="molecule type" value="Genomic_DNA"/>
</dbReference>
<dbReference type="OrthoDB" id="2106152at2759"/>
<reference evidence="1" key="1">
    <citation type="journal article" date="2020" name="Stud. Mycol.">
        <title>101 Dothideomycetes genomes: a test case for predicting lifestyles and emergence of pathogens.</title>
        <authorList>
            <person name="Haridas S."/>
            <person name="Albert R."/>
            <person name="Binder M."/>
            <person name="Bloem J."/>
            <person name="Labutti K."/>
            <person name="Salamov A."/>
            <person name="Andreopoulos B."/>
            <person name="Baker S."/>
            <person name="Barry K."/>
            <person name="Bills G."/>
            <person name="Bluhm B."/>
            <person name="Cannon C."/>
            <person name="Castanera R."/>
            <person name="Culley D."/>
            <person name="Daum C."/>
            <person name="Ezra D."/>
            <person name="Gonzalez J."/>
            <person name="Henrissat B."/>
            <person name="Kuo A."/>
            <person name="Liang C."/>
            <person name="Lipzen A."/>
            <person name="Lutzoni F."/>
            <person name="Magnuson J."/>
            <person name="Mondo S."/>
            <person name="Nolan M."/>
            <person name="Ohm R."/>
            <person name="Pangilinan J."/>
            <person name="Park H.-J."/>
            <person name="Ramirez L."/>
            <person name="Alfaro M."/>
            <person name="Sun H."/>
            <person name="Tritt A."/>
            <person name="Yoshinaga Y."/>
            <person name="Zwiers L.-H."/>
            <person name="Turgeon B."/>
            <person name="Goodwin S."/>
            <person name="Spatafora J."/>
            <person name="Crous P."/>
            <person name="Grigoriev I."/>
        </authorList>
    </citation>
    <scope>NUCLEOTIDE SEQUENCE</scope>
    <source>
        <strain evidence="1">CBS 269.34</strain>
    </source>
</reference>
<dbReference type="SUPFAM" id="SSF51197">
    <property type="entry name" value="Clavaminate synthase-like"/>
    <property type="match status" value="1"/>
</dbReference>
<dbReference type="PANTHER" id="PTHR40470">
    <property type="entry name" value="PHYTANOYL-COA DIOXYGENASE FAMILY PROTEIN (AFU_ORTHOLOGUE AFUA_2G15850)"/>
    <property type="match status" value="1"/>
</dbReference>
<dbReference type="Gene3D" id="2.60.120.620">
    <property type="entry name" value="q2cbj1_9rhob like domain"/>
    <property type="match status" value="1"/>
</dbReference>
<evidence type="ECO:0000313" key="1">
    <source>
        <dbReference type="EMBL" id="KAF2492272.1"/>
    </source>
</evidence>
<dbReference type="Proteomes" id="UP000799750">
    <property type="component" value="Unassembled WGS sequence"/>
</dbReference>
<organism evidence="1 2">
    <name type="scientific">Lophium mytilinum</name>
    <dbReference type="NCBI Taxonomy" id="390894"/>
    <lineage>
        <taxon>Eukaryota</taxon>
        <taxon>Fungi</taxon>
        <taxon>Dikarya</taxon>
        <taxon>Ascomycota</taxon>
        <taxon>Pezizomycotina</taxon>
        <taxon>Dothideomycetes</taxon>
        <taxon>Pleosporomycetidae</taxon>
        <taxon>Mytilinidiales</taxon>
        <taxon>Mytilinidiaceae</taxon>
        <taxon>Lophium</taxon>
    </lineage>
</organism>
<sequence>MATEIPRTTASLPKSHLRATLEHDGFVILPSFIPPETLEALRAAAARTTALARSGAWPYIRTLPKQFPPWPADPSAGIWGVQHLLHPDLPDHLLFASSYFSAPLLAVVAELIGGGCTEDELVMELYNLLVRPDEDFELRWHRDDVPADAGPEEEMERLGRPAWHAQWNLPLYEDESLIVVPGSQRRARTEEERAAGPYERGLEGEIKVKLGAGDVVFYDNNILHRGAYDKGRERMTLHGSVGCVRGGKGRARNVLQHGVGEWVGRCDFGALEEEVKVRAEGMLERLVELGKVSGDVGFFSKEE</sequence>
<dbReference type="AlphaFoldDB" id="A0A6A6QJ74"/>